<organism evidence="3 4">
    <name type="scientific">Hordeum vulgare subsp. vulgare</name>
    <name type="common">Domesticated barley</name>
    <dbReference type="NCBI Taxonomy" id="112509"/>
    <lineage>
        <taxon>Eukaryota</taxon>
        <taxon>Viridiplantae</taxon>
        <taxon>Streptophyta</taxon>
        <taxon>Embryophyta</taxon>
        <taxon>Tracheophyta</taxon>
        <taxon>Spermatophyta</taxon>
        <taxon>Magnoliopsida</taxon>
        <taxon>Liliopsida</taxon>
        <taxon>Poales</taxon>
        <taxon>Poaceae</taxon>
        <taxon>BOP clade</taxon>
        <taxon>Pooideae</taxon>
        <taxon>Triticodae</taxon>
        <taxon>Triticeae</taxon>
        <taxon>Hordeinae</taxon>
        <taxon>Hordeum</taxon>
    </lineage>
</organism>
<keyword evidence="1" id="KW-1133">Transmembrane helix</keyword>
<dbReference type="PANTHER" id="PTHR11697">
    <property type="entry name" value="GENERAL TRANSCRIPTION FACTOR 2-RELATED ZINC FINGER PROTEIN"/>
    <property type="match status" value="1"/>
</dbReference>
<dbReference type="Pfam" id="PF05699">
    <property type="entry name" value="Dimer_Tnp_hAT"/>
    <property type="match status" value="1"/>
</dbReference>
<dbReference type="AlphaFoldDB" id="A0A8I6YCR1"/>
<feature type="domain" description="HAT C-terminal dimerisation" evidence="2">
    <location>
        <begin position="5"/>
        <end position="62"/>
    </location>
</feature>
<evidence type="ECO:0000259" key="2">
    <source>
        <dbReference type="Pfam" id="PF05699"/>
    </source>
</evidence>
<dbReference type="GO" id="GO:0046983">
    <property type="term" value="F:protein dimerization activity"/>
    <property type="evidence" value="ECO:0007669"/>
    <property type="project" value="InterPro"/>
</dbReference>
<keyword evidence="1" id="KW-0472">Membrane</keyword>
<reference evidence="4" key="1">
    <citation type="journal article" date="2012" name="Nature">
        <title>A physical, genetic and functional sequence assembly of the barley genome.</title>
        <authorList>
            <consortium name="The International Barley Genome Sequencing Consortium"/>
            <person name="Mayer K.F."/>
            <person name="Waugh R."/>
            <person name="Brown J.W."/>
            <person name="Schulman A."/>
            <person name="Langridge P."/>
            <person name="Platzer M."/>
            <person name="Fincher G.B."/>
            <person name="Muehlbauer G.J."/>
            <person name="Sato K."/>
            <person name="Close T.J."/>
            <person name="Wise R.P."/>
            <person name="Stein N."/>
        </authorList>
    </citation>
    <scope>NUCLEOTIDE SEQUENCE [LARGE SCALE GENOMIC DNA]</scope>
    <source>
        <strain evidence="4">cv. Morex</strain>
    </source>
</reference>
<keyword evidence="1" id="KW-0812">Transmembrane</keyword>
<feature type="transmembrane region" description="Helical" evidence="1">
    <location>
        <begin position="12"/>
        <end position="30"/>
    </location>
</feature>
<sequence length="113" mass="13330">MVQTERRTTFPLVYRLIELALILPVATAILKRAFSDMKIIKTYLRNKMNDGWMNHIMLCYIERSIFANIEDEKILEHFQSMRSHKRQIPRAASGTYFLSNTINVCIHPLLLFD</sequence>
<evidence type="ECO:0000256" key="1">
    <source>
        <dbReference type="SAM" id="Phobius"/>
    </source>
</evidence>
<evidence type="ECO:0000313" key="4">
    <source>
        <dbReference type="Proteomes" id="UP000011116"/>
    </source>
</evidence>
<accession>A0A8I6YCR1</accession>
<dbReference type="InterPro" id="IPR008906">
    <property type="entry name" value="HATC_C_dom"/>
</dbReference>
<keyword evidence="4" id="KW-1185">Reference proteome</keyword>
<dbReference type="InterPro" id="IPR055298">
    <property type="entry name" value="AtLOH3-like"/>
</dbReference>
<protein>
    <recommendedName>
        <fullName evidence="2">HAT C-terminal dimerisation domain-containing protein</fullName>
    </recommendedName>
</protein>
<dbReference type="Proteomes" id="UP000011116">
    <property type="component" value="Chromosome 7H"/>
</dbReference>
<dbReference type="PANTHER" id="PTHR11697:SF230">
    <property type="entry name" value="ZINC FINGER, MYM DOMAIN CONTAINING 1"/>
    <property type="match status" value="1"/>
</dbReference>
<dbReference type="EnsemblPlants" id="HORVU.MOREX.r3.7HG0661200.1">
    <property type="protein sequence ID" value="HORVU.MOREX.r3.7HG0661200.1.CDS1"/>
    <property type="gene ID" value="HORVU.MOREX.r3.7HG0661200"/>
</dbReference>
<name>A0A8I6YCR1_HORVV</name>
<reference evidence="3" key="3">
    <citation type="submission" date="2022-01" db="UniProtKB">
        <authorList>
            <consortium name="EnsemblPlants"/>
        </authorList>
    </citation>
    <scope>IDENTIFICATION</scope>
    <source>
        <strain evidence="3">subsp. vulgare</strain>
    </source>
</reference>
<dbReference type="Gramene" id="HORVU.MOREX.r3.7HG0661200.1">
    <property type="protein sequence ID" value="HORVU.MOREX.r3.7HG0661200.1.CDS1"/>
    <property type="gene ID" value="HORVU.MOREX.r3.7HG0661200"/>
</dbReference>
<evidence type="ECO:0000313" key="3">
    <source>
        <dbReference type="EnsemblPlants" id="HORVU.MOREX.r3.7HG0661200.1.CDS1"/>
    </source>
</evidence>
<proteinExistence type="predicted"/>
<reference evidence="3" key="2">
    <citation type="submission" date="2020-10" db="EMBL/GenBank/DDBJ databases">
        <authorList>
            <person name="Scholz U."/>
            <person name="Mascher M."/>
            <person name="Fiebig A."/>
        </authorList>
    </citation>
    <scope>NUCLEOTIDE SEQUENCE [LARGE SCALE GENOMIC DNA]</scope>
    <source>
        <strain evidence="3">cv. Morex</strain>
    </source>
</reference>